<dbReference type="InterPro" id="IPR029058">
    <property type="entry name" value="AB_hydrolase_fold"/>
</dbReference>
<dbReference type="RefSeq" id="WP_345335609.1">
    <property type="nucleotide sequence ID" value="NZ_BAABJZ010000080.1"/>
</dbReference>
<accession>A0ABP9F0L5</accession>
<organism evidence="2 3">
    <name type="scientific">Ferrimonas pelagia</name>
    <dbReference type="NCBI Taxonomy" id="1177826"/>
    <lineage>
        <taxon>Bacteria</taxon>
        <taxon>Pseudomonadati</taxon>
        <taxon>Pseudomonadota</taxon>
        <taxon>Gammaproteobacteria</taxon>
        <taxon>Alteromonadales</taxon>
        <taxon>Ferrimonadaceae</taxon>
        <taxon>Ferrimonas</taxon>
    </lineage>
</organism>
<dbReference type="EMBL" id="BAABJZ010000080">
    <property type="protein sequence ID" value="GAA4889669.1"/>
    <property type="molecule type" value="Genomic_DNA"/>
</dbReference>
<dbReference type="PANTHER" id="PTHR43798:SF33">
    <property type="entry name" value="HYDROLASE, PUTATIVE (AFU_ORTHOLOGUE AFUA_2G14860)-RELATED"/>
    <property type="match status" value="1"/>
</dbReference>
<dbReference type="Gene3D" id="3.40.50.1820">
    <property type="entry name" value="alpha/beta hydrolase"/>
    <property type="match status" value="1"/>
</dbReference>
<sequence length="264" mass="30554">MTNIRQVGDIQVHLDGEGAETIVMIHGWPDTHRLWDPQVVLLKDRYRCARFSLPGFELGDRRQGRDLAQMIEVIDQVVTVVSDGKPVILMLHDWGSFYGYQYYMRHKASVSRIVSVDIGCTDPRHYTLSAKAMAFGWFYQNWLMWAWMIGGSVGDRMTRFMARRVHAPAATETIHAGMNYPYHWLWSHRYRRRSTGMKRLDITCPLLFIYGSDKPFLFHSQVWAQQMASKDGNQVVALPTGHWVMLEQPDAFNQTVKTWLASAT</sequence>
<reference evidence="3" key="1">
    <citation type="journal article" date="2019" name="Int. J. Syst. Evol. Microbiol.">
        <title>The Global Catalogue of Microorganisms (GCM) 10K type strain sequencing project: providing services to taxonomists for standard genome sequencing and annotation.</title>
        <authorList>
            <consortium name="The Broad Institute Genomics Platform"/>
            <consortium name="The Broad Institute Genome Sequencing Center for Infectious Disease"/>
            <person name="Wu L."/>
            <person name="Ma J."/>
        </authorList>
    </citation>
    <scope>NUCLEOTIDE SEQUENCE [LARGE SCALE GENOMIC DNA]</scope>
    <source>
        <strain evidence="3">JCM 18401</strain>
    </source>
</reference>
<dbReference type="PANTHER" id="PTHR43798">
    <property type="entry name" value="MONOACYLGLYCEROL LIPASE"/>
    <property type="match status" value="1"/>
</dbReference>
<dbReference type="InterPro" id="IPR050266">
    <property type="entry name" value="AB_hydrolase_sf"/>
</dbReference>
<dbReference type="InterPro" id="IPR000073">
    <property type="entry name" value="AB_hydrolase_1"/>
</dbReference>
<comment type="caution">
    <text evidence="2">The sequence shown here is derived from an EMBL/GenBank/DDBJ whole genome shotgun (WGS) entry which is preliminary data.</text>
</comment>
<protein>
    <submittedName>
        <fullName evidence="2">Alpha/beta fold hydrolase</fullName>
    </submittedName>
</protein>
<name>A0ABP9F0L5_9GAMM</name>
<evidence type="ECO:0000313" key="2">
    <source>
        <dbReference type="EMBL" id="GAA4889669.1"/>
    </source>
</evidence>
<keyword evidence="3" id="KW-1185">Reference proteome</keyword>
<evidence type="ECO:0000313" key="3">
    <source>
        <dbReference type="Proteomes" id="UP001499988"/>
    </source>
</evidence>
<dbReference type="SUPFAM" id="SSF53474">
    <property type="entry name" value="alpha/beta-Hydrolases"/>
    <property type="match status" value="1"/>
</dbReference>
<proteinExistence type="predicted"/>
<dbReference type="Pfam" id="PF12697">
    <property type="entry name" value="Abhydrolase_6"/>
    <property type="match status" value="1"/>
</dbReference>
<dbReference type="Proteomes" id="UP001499988">
    <property type="component" value="Unassembled WGS sequence"/>
</dbReference>
<dbReference type="PRINTS" id="PR00412">
    <property type="entry name" value="EPOXHYDRLASE"/>
</dbReference>
<feature type="domain" description="AB hydrolase-1" evidence="1">
    <location>
        <begin position="22"/>
        <end position="254"/>
    </location>
</feature>
<dbReference type="GO" id="GO:0016787">
    <property type="term" value="F:hydrolase activity"/>
    <property type="evidence" value="ECO:0007669"/>
    <property type="project" value="UniProtKB-KW"/>
</dbReference>
<dbReference type="InterPro" id="IPR000639">
    <property type="entry name" value="Epox_hydrolase-like"/>
</dbReference>
<gene>
    <name evidence="2" type="ORF">GCM10023333_23700</name>
</gene>
<evidence type="ECO:0000259" key="1">
    <source>
        <dbReference type="Pfam" id="PF12697"/>
    </source>
</evidence>
<keyword evidence="2" id="KW-0378">Hydrolase</keyword>